<feature type="region of interest" description="Disordered" evidence="1">
    <location>
        <begin position="40"/>
        <end position="73"/>
    </location>
</feature>
<dbReference type="AlphaFoldDB" id="A0A0E0MP75"/>
<feature type="chain" id="PRO_5002368063" evidence="2">
    <location>
        <begin position="32"/>
        <end position="107"/>
    </location>
</feature>
<reference evidence="3" key="2">
    <citation type="submission" date="2018-05" db="EMBL/GenBank/DDBJ databases">
        <title>OpunRS2 (Oryza punctata Reference Sequence Version 2).</title>
        <authorList>
            <person name="Zhang J."/>
            <person name="Kudrna D."/>
            <person name="Lee S."/>
            <person name="Talag J."/>
            <person name="Welchert J."/>
            <person name="Wing R.A."/>
        </authorList>
    </citation>
    <scope>NUCLEOTIDE SEQUENCE [LARGE SCALE GENOMIC DNA]</scope>
</reference>
<sequence length="107" mass="11737">MPLRAPSDLPSPGCLPPELLLLLSAAQLLLAAQDETEEIHLNSPAVPAGVRRGAAARRGRRWRSRRREQASERGDVVVAMTEGGEAERCPNRSINLFVAICHRRHAL</sequence>
<feature type="signal peptide" evidence="2">
    <location>
        <begin position="1"/>
        <end position="31"/>
    </location>
</feature>
<proteinExistence type="predicted"/>
<organism evidence="3">
    <name type="scientific">Oryza punctata</name>
    <name type="common">Red rice</name>
    <dbReference type="NCBI Taxonomy" id="4537"/>
    <lineage>
        <taxon>Eukaryota</taxon>
        <taxon>Viridiplantae</taxon>
        <taxon>Streptophyta</taxon>
        <taxon>Embryophyta</taxon>
        <taxon>Tracheophyta</taxon>
        <taxon>Spermatophyta</taxon>
        <taxon>Magnoliopsida</taxon>
        <taxon>Liliopsida</taxon>
        <taxon>Poales</taxon>
        <taxon>Poaceae</taxon>
        <taxon>BOP clade</taxon>
        <taxon>Oryzoideae</taxon>
        <taxon>Oryzeae</taxon>
        <taxon>Oryzinae</taxon>
        <taxon>Oryza</taxon>
    </lineage>
</organism>
<name>A0A0E0MP75_ORYPU</name>
<evidence type="ECO:0000256" key="1">
    <source>
        <dbReference type="SAM" id="MobiDB-lite"/>
    </source>
</evidence>
<evidence type="ECO:0000256" key="2">
    <source>
        <dbReference type="SAM" id="SignalP"/>
    </source>
</evidence>
<accession>A0A0E0MP75</accession>
<feature type="compositionally biased region" description="Low complexity" evidence="1">
    <location>
        <begin position="44"/>
        <end position="53"/>
    </location>
</feature>
<dbReference type="EnsemblPlants" id="OPUNC12G15950.1">
    <property type="protein sequence ID" value="OPUNC12G15950.1"/>
    <property type="gene ID" value="OPUNC12G15950"/>
</dbReference>
<feature type="compositionally biased region" description="Basic residues" evidence="1">
    <location>
        <begin position="54"/>
        <end position="66"/>
    </location>
</feature>
<keyword evidence="4" id="KW-1185">Reference proteome</keyword>
<dbReference type="Gramene" id="OPUNC12G15950.1">
    <property type="protein sequence ID" value="OPUNC12G15950.1"/>
    <property type="gene ID" value="OPUNC12G15950"/>
</dbReference>
<evidence type="ECO:0000313" key="4">
    <source>
        <dbReference type="Proteomes" id="UP000026962"/>
    </source>
</evidence>
<dbReference type="Proteomes" id="UP000026962">
    <property type="component" value="Chromosome 12"/>
</dbReference>
<evidence type="ECO:0000313" key="3">
    <source>
        <dbReference type="EnsemblPlants" id="OPUNC12G15950.1"/>
    </source>
</evidence>
<reference evidence="3" key="1">
    <citation type="submission" date="2015-04" db="UniProtKB">
        <authorList>
            <consortium name="EnsemblPlants"/>
        </authorList>
    </citation>
    <scope>IDENTIFICATION</scope>
</reference>
<dbReference type="HOGENOM" id="CLU_2214233_0_0_1"/>
<keyword evidence="2" id="KW-0732">Signal</keyword>
<protein>
    <submittedName>
        <fullName evidence="3">Uncharacterized protein</fullName>
    </submittedName>
</protein>